<dbReference type="GeneTree" id="ENSGT00980000200052"/>
<dbReference type="InterPro" id="IPR015943">
    <property type="entry name" value="WD40/YVTN_repeat-like_dom_sf"/>
</dbReference>
<dbReference type="Bgee" id="ENSXETG00000032516">
    <property type="expression patterns" value="Expressed in ovary and 9 other cell types or tissues"/>
</dbReference>
<accession>A0A6I8PLQ0</accession>
<dbReference type="Ensembl" id="ENSXETT00000061709">
    <property type="protein sequence ID" value="ENSXETP00000059332"/>
    <property type="gene ID" value="ENSXETG00000032516"/>
</dbReference>
<dbReference type="InParanoid" id="A0A6I8PLQ0"/>
<sequence length="142" mass="15795">TWGQGGGDVPPSQHQKSMDDQRQEGEDSELDDTAGSSEPRLRDTPEDILFEAAVNTIAFHPSQDILAAGDVEGDVFVYSYSCWESGNKELWSSGHHLKSCRDSAFTSDGQREIFSLTIWAQLTQVYCRCIVIKAHTNVSVWN</sequence>
<reference evidence="2" key="1">
    <citation type="journal article" date="2010" name="Science">
        <title>The genome of the Western clawed frog Xenopus tropicalis.</title>
        <authorList>
            <person name="Hellsten U."/>
            <person name="Harland R.M."/>
            <person name="Gilchrist M.J."/>
            <person name="Hendrix D."/>
            <person name="Jurka J."/>
            <person name="Kapitonov V."/>
            <person name="Ovcharenko I."/>
            <person name="Putnam N.H."/>
            <person name="Shu S."/>
            <person name="Taher L."/>
            <person name="Blitz I.L."/>
            <person name="Blumberg B."/>
            <person name="Dichmann D.S."/>
            <person name="Dubchak I."/>
            <person name="Amaya E."/>
            <person name="Detter J.C."/>
            <person name="Fletcher R."/>
            <person name="Gerhard D.S."/>
            <person name="Goodstein D."/>
            <person name="Graves T."/>
            <person name="Grigoriev I.V."/>
            <person name="Grimwood J."/>
            <person name="Kawashima T."/>
            <person name="Lindquist E."/>
            <person name="Lucas S.M."/>
            <person name="Mead P.E."/>
            <person name="Mitros T."/>
            <person name="Ogino H."/>
            <person name="Ohta Y."/>
            <person name="Poliakov A.V."/>
            <person name="Pollet N."/>
            <person name="Robert J."/>
            <person name="Salamov A."/>
            <person name="Sater A.K."/>
            <person name="Schmutz J."/>
            <person name="Terry A."/>
            <person name="Vize P.D."/>
            <person name="Warren W.C."/>
            <person name="Wells D."/>
            <person name="Wills A."/>
            <person name="Wilson R.K."/>
            <person name="Zimmerman L.B."/>
            <person name="Zorn A.M."/>
            <person name="Grainger R."/>
            <person name="Grammer T."/>
            <person name="Khokha M.K."/>
            <person name="Richardson P.M."/>
            <person name="Rokhsar D.S."/>
        </authorList>
    </citation>
    <scope>NUCLEOTIDE SEQUENCE [LARGE SCALE GENOMIC DNA]</scope>
    <source>
        <strain evidence="2">Nigerian</strain>
    </source>
</reference>
<evidence type="ECO:0000313" key="2">
    <source>
        <dbReference type="Ensembl" id="ENSXETP00000059332"/>
    </source>
</evidence>
<evidence type="ECO:0000256" key="1">
    <source>
        <dbReference type="SAM" id="MobiDB-lite"/>
    </source>
</evidence>
<dbReference type="AlphaFoldDB" id="A0A6I8PLQ0"/>
<reference evidence="2" key="2">
    <citation type="submission" date="2020-05" db="UniProtKB">
        <authorList>
            <consortium name="Ensembl"/>
        </authorList>
    </citation>
    <scope>IDENTIFICATION</scope>
</reference>
<protein>
    <submittedName>
        <fullName evidence="2">WD repeat domain 55</fullName>
    </submittedName>
</protein>
<dbReference type="Gene3D" id="2.130.10.10">
    <property type="entry name" value="YVTN repeat-like/Quinoprotein amine dehydrogenase"/>
    <property type="match status" value="1"/>
</dbReference>
<proteinExistence type="predicted"/>
<feature type="region of interest" description="Disordered" evidence="1">
    <location>
        <begin position="1"/>
        <end position="45"/>
    </location>
</feature>
<dbReference type="SUPFAM" id="SSF117289">
    <property type="entry name" value="Nucleoporin domain"/>
    <property type="match status" value="1"/>
</dbReference>
<gene>
    <name evidence="2" type="primary">wdr55</name>
</gene>
<organism evidence="2">
    <name type="scientific">Xenopus tropicalis</name>
    <name type="common">Western clawed frog</name>
    <name type="synonym">Silurana tropicalis</name>
    <dbReference type="NCBI Taxonomy" id="8364"/>
    <lineage>
        <taxon>Eukaryota</taxon>
        <taxon>Metazoa</taxon>
        <taxon>Chordata</taxon>
        <taxon>Craniata</taxon>
        <taxon>Vertebrata</taxon>
        <taxon>Euteleostomi</taxon>
        <taxon>Amphibia</taxon>
        <taxon>Batrachia</taxon>
        <taxon>Anura</taxon>
        <taxon>Pipoidea</taxon>
        <taxon>Pipidae</taxon>
        <taxon>Xenopodinae</taxon>
        <taxon>Xenopus</taxon>
        <taxon>Silurana</taxon>
    </lineage>
</organism>
<feature type="compositionally biased region" description="Basic and acidic residues" evidence="1">
    <location>
        <begin position="16"/>
        <end position="25"/>
    </location>
</feature>
<name>A0A6I8PLQ0_XENTR</name>